<accession>A0ACC3DTN7</accession>
<gene>
    <name evidence="1" type="ORF">LTS18_003354</name>
</gene>
<proteinExistence type="predicted"/>
<sequence length="168" mass="18571">MAGLPPTPPESEKKLEQPSEPETKAGVKTEAMPKRKPVPPQRAAPERPSLQQSDTQSPTGSFAGNSMLSPQSSRTTNTTTQESAAQGVKPEKPGKRKKDRKFCMLPTKDARTGERDPAWVRVFMPDIDEVEAHCSLFIVNGPGGPDRYERFVGDVADRIEEWVREDGR</sequence>
<protein>
    <submittedName>
        <fullName evidence="1">Uncharacterized protein</fullName>
    </submittedName>
</protein>
<dbReference type="EMBL" id="JAWDJW010000793">
    <property type="protein sequence ID" value="KAK3080013.1"/>
    <property type="molecule type" value="Genomic_DNA"/>
</dbReference>
<reference evidence="1" key="1">
    <citation type="submission" date="2024-09" db="EMBL/GenBank/DDBJ databases">
        <title>Black Yeasts Isolated from many extreme environments.</title>
        <authorList>
            <person name="Coleine C."/>
            <person name="Stajich J.E."/>
            <person name="Selbmann L."/>
        </authorList>
    </citation>
    <scope>NUCLEOTIDE SEQUENCE</scope>
    <source>
        <strain evidence="1">CCFEE 5737</strain>
    </source>
</reference>
<dbReference type="Proteomes" id="UP001186974">
    <property type="component" value="Unassembled WGS sequence"/>
</dbReference>
<comment type="caution">
    <text evidence="1">The sequence shown here is derived from an EMBL/GenBank/DDBJ whole genome shotgun (WGS) entry which is preliminary data.</text>
</comment>
<evidence type="ECO:0000313" key="2">
    <source>
        <dbReference type="Proteomes" id="UP001186974"/>
    </source>
</evidence>
<keyword evidence="2" id="KW-1185">Reference proteome</keyword>
<name>A0ACC3DTN7_9PEZI</name>
<evidence type="ECO:0000313" key="1">
    <source>
        <dbReference type="EMBL" id="KAK3080013.1"/>
    </source>
</evidence>
<organism evidence="1 2">
    <name type="scientific">Coniosporium uncinatum</name>
    <dbReference type="NCBI Taxonomy" id="93489"/>
    <lineage>
        <taxon>Eukaryota</taxon>
        <taxon>Fungi</taxon>
        <taxon>Dikarya</taxon>
        <taxon>Ascomycota</taxon>
        <taxon>Pezizomycotina</taxon>
        <taxon>Dothideomycetes</taxon>
        <taxon>Dothideomycetes incertae sedis</taxon>
        <taxon>Coniosporium</taxon>
    </lineage>
</organism>